<protein>
    <recommendedName>
        <fullName evidence="2">Glycosyltransferase 2-like domain-containing protein</fullName>
    </recommendedName>
</protein>
<feature type="transmembrane region" description="Helical" evidence="1">
    <location>
        <begin position="739"/>
        <end position="757"/>
    </location>
</feature>
<dbReference type="PANTHER" id="PTHR43179:SF7">
    <property type="entry name" value="RHAMNOSYLTRANSFERASE WBBL"/>
    <property type="match status" value="1"/>
</dbReference>
<dbReference type="SUPFAM" id="SSF53448">
    <property type="entry name" value="Nucleotide-diphospho-sugar transferases"/>
    <property type="match status" value="1"/>
</dbReference>
<feature type="transmembrane region" description="Helical" evidence="1">
    <location>
        <begin position="769"/>
        <end position="792"/>
    </location>
</feature>
<feature type="transmembrane region" description="Helical" evidence="1">
    <location>
        <begin position="307"/>
        <end position="327"/>
    </location>
</feature>
<dbReference type="InterPro" id="IPR029044">
    <property type="entry name" value="Nucleotide-diphossugar_trans"/>
</dbReference>
<feature type="transmembrane region" description="Helical" evidence="1">
    <location>
        <begin position="628"/>
        <end position="649"/>
    </location>
</feature>
<sequence length="1036" mass="108972">MTLETIADTDVRRELTAVLSGGLGRRGQDVDASVVAVVTVEEDLRFFGETMAAVFRQRVLPGTVVVADCTGGTERPLRSFVEAEGIRRSRSGDAASRVQVQIVPVKGAASFGDAVSRAIAQSALPEAAESLWLLHDDSRPASDGCLETLVEAHRNVPTASVIGVKQLDWDGSVLHDVGGYAASGHRVVSLVVDGEPDQEQYDGRQDVFCVSLAGALVPLEVWRTMGGTTPWMTTFGESRDFCRRACLGGGRVLVVPRAAVAHRRARLEGLRTRAGAPVQEDAAGNAYLARITAAWRYRITDTAFAAWPAQWLALLVHGLVMFFVLLFRKRPYEGACELAMPWRALVNLPRAAKARIRVGRQSSTTLGRLGALTANHTQIARWKERRRAFASQRSVVLLSPLAKAHLRTRRRIRFAWAAAMAVVMTACAWTSMGGTLPALLSGAQLASGRLVPTGASLGQLWHAATTSYGYGAGLGAAAPPSPFLLVLGVASVVTLGHVQAAVTMIYLAAAPAAALSFWALAGIFTRSNPVRVAGGLMWGTLAMAVGLYRSADVPMLVVMVFLPAAFAFTHRAVAMYLTEDPVRPVPSVQSAALAALCFIPVVDAEPQLILPLAVTFLAFFVMVRRHRLMLLLIPLPAAFTLAPTLSAAVRRFGSGSWRQLFADALVPSSAATGSPRAMSLTDVVLAAFGRDAGAGGLSGLLHVEAVSALAMAVCVGLVVAVAVVALLMPMTLRVSRMMWTAGACGFLLAVLSPRVAVGVDVDGRVAGSVLPGFALAMMAMLACVCMVGGAAVRRFRPLAGPGAATASAGRWASMGRSVLTVAMAVCAVAWGCFGLLRMADASSSDVRTTRAGLPMVAVDYLDQDPSHRVVAVSARSSAVVEFTVMRTARGELVDVSPASGVVAASGTQDEETERIGAALGRLLSNGDSSAIQDLSDLGLGGIYVVADGEAMQADSPYDAIVANITASEGTQSVVSARTGTYFRITLRDVASQGIDMTGERSASASTWRGTWIWSLGVVVGLYCLVAVPGTRGRERA</sequence>
<evidence type="ECO:0000256" key="1">
    <source>
        <dbReference type="SAM" id="Phobius"/>
    </source>
</evidence>
<keyword evidence="1" id="KW-1133">Transmembrane helix</keyword>
<comment type="caution">
    <text evidence="3">The sequence shown here is derived from an EMBL/GenBank/DDBJ whole genome shotgun (WGS) entry which is preliminary data.</text>
</comment>
<dbReference type="Gene3D" id="3.90.550.10">
    <property type="entry name" value="Spore Coat Polysaccharide Biosynthesis Protein SpsA, Chain A"/>
    <property type="match status" value="1"/>
</dbReference>
<feature type="transmembrane region" description="Helical" evidence="1">
    <location>
        <begin position="530"/>
        <end position="548"/>
    </location>
</feature>
<feature type="transmembrane region" description="Helical" evidence="1">
    <location>
        <begin position="818"/>
        <end position="839"/>
    </location>
</feature>
<gene>
    <name evidence="3" type="ORF">G1C96_0114</name>
</gene>
<dbReference type="PANTHER" id="PTHR43179">
    <property type="entry name" value="RHAMNOSYLTRANSFERASE WBBL"/>
    <property type="match status" value="1"/>
</dbReference>
<dbReference type="Proteomes" id="UP000588277">
    <property type="component" value="Unassembled WGS sequence"/>
</dbReference>
<dbReference type="InterPro" id="IPR001173">
    <property type="entry name" value="Glyco_trans_2-like"/>
</dbReference>
<evidence type="ECO:0000313" key="3">
    <source>
        <dbReference type="EMBL" id="NMM99537.1"/>
    </source>
</evidence>
<dbReference type="RefSeq" id="WP_240945033.1">
    <property type="nucleotide sequence ID" value="NZ_JAAIIH010000001.1"/>
</dbReference>
<proteinExistence type="predicted"/>
<feature type="transmembrane region" description="Helical" evidence="1">
    <location>
        <begin position="555"/>
        <end position="573"/>
    </location>
</feature>
<dbReference type="Pfam" id="PF13632">
    <property type="entry name" value="Glyco_trans_2_3"/>
    <property type="match status" value="1"/>
</dbReference>
<keyword evidence="4" id="KW-1185">Reference proteome</keyword>
<feature type="transmembrane region" description="Helical" evidence="1">
    <location>
        <begin position="414"/>
        <end position="432"/>
    </location>
</feature>
<keyword evidence="1" id="KW-0472">Membrane</keyword>
<feature type="transmembrane region" description="Helical" evidence="1">
    <location>
        <begin position="705"/>
        <end position="727"/>
    </location>
</feature>
<feature type="transmembrane region" description="Helical" evidence="1">
    <location>
        <begin position="505"/>
        <end position="524"/>
    </location>
</feature>
<feature type="transmembrane region" description="Helical" evidence="1">
    <location>
        <begin position="593"/>
        <end position="621"/>
    </location>
</feature>
<feature type="transmembrane region" description="Helical" evidence="1">
    <location>
        <begin position="481"/>
        <end position="498"/>
    </location>
</feature>
<dbReference type="AlphaFoldDB" id="A0A7Y0F027"/>
<evidence type="ECO:0000259" key="2">
    <source>
        <dbReference type="Pfam" id="PF13632"/>
    </source>
</evidence>
<name>A0A7Y0F027_9BIFI</name>
<evidence type="ECO:0000313" key="4">
    <source>
        <dbReference type="Proteomes" id="UP000588277"/>
    </source>
</evidence>
<keyword evidence="1" id="KW-0812">Transmembrane</keyword>
<accession>A0A7Y0F027</accession>
<feature type="domain" description="Glycosyltransferase 2-like" evidence="2">
    <location>
        <begin position="133"/>
        <end position="260"/>
    </location>
</feature>
<dbReference type="EMBL" id="JAAIIH010000001">
    <property type="protein sequence ID" value="NMM99537.1"/>
    <property type="molecule type" value="Genomic_DNA"/>
</dbReference>
<reference evidence="3 4" key="1">
    <citation type="submission" date="2020-02" db="EMBL/GenBank/DDBJ databases">
        <title>Characterization of phylogenetic diversity of novel bifidobacterial species isolated in Czech ZOOs.</title>
        <authorList>
            <person name="Lugli G.A."/>
            <person name="Vera N.B."/>
            <person name="Ventura M."/>
        </authorList>
    </citation>
    <scope>NUCLEOTIDE SEQUENCE [LARGE SCALE GENOMIC DNA]</scope>
    <source>
        <strain evidence="3 4">DSM 109958</strain>
    </source>
</reference>
<feature type="transmembrane region" description="Helical" evidence="1">
    <location>
        <begin position="1011"/>
        <end position="1030"/>
    </location>
</feature>
<organism evidence="3 4">
    <name type="scientific">Bifidobacterium moraviense</name>
    <dbReference type="NCBI Taxonomy" id="2675323"/>
    <lineage>
        <taxon>Bacteria</taxon>
        <taxon>Bacillati</taxon>
        <taxon>Actinomycetota</taxon>
        <taxon>Actinomycetes</taxon>
        <taxon>Bifidobacteriales</taxon>
        <taxon>Bifidobacteriaceae</taxon>
        <taxon>Bifidobacterium</taxon>
    </lineage>
</organism>